<keyword evidence="5" id="KW-0963">Cytoplasm</keyword>
<dbReference type="GO" id="GO:0035091">
    <property type="term" value="F:phosphatidylinositol binding"/>
    <property type="evidence" value="ECO:0007669"/>
    <property type="project" value="InterPro"/>
</dbReference>
<evidence type="ECO:0000256" key="8">
    <source>
        <dbReference type="ARBA" id="ARBA00040748"/>
    </source>
</evidence>
<proteinExistence type="inferred from homology"/>
<dbReference type="EMBL" id="CP119878">
    <property type="protein sequence ID" value="WFD34772.1"/>
    <property type="molecule type" value="Genomic_DNA"/>
</dbReference>
<keyword evidence="4" id="KW-0813">Transport</keyword>
<dbReference type="PANTHER" id="PTHR45949">
    <property type="entry name" value="SORTING NEXIN-4"/>
    <property type="match status" value="1"/>
</dbReference>
<evidence type="ECO:0000256" key="9">
    <source>
        <dbReference type="ARBA" id="ARBA00041273"/>
    </source>
</evidence>
<evidence type="ECO:0000256" key="2">
    <source>
        <dbReference type="ARBA" id="ARBA00004496"/>
    </source>
</evidence>
<dbReference type="CDD" id="cd06863">
    <property type="entry name" value="PX_Atg24p"/>
    <property type="match status" value="1"/>
</dbReference>
<dbReference type="AlphaFoldDB" id="A0AAF0EUD2"/>
<dbReference type="PANTHER" id="PTHR45949:SF2">
    <property type="entry name" value="SORTING NEXIN-4"/>
    <property type="match status" value="1"/>
</dbReference>
<dbReference type="GO" id="GO:0034727">
    <property type="term" value="P:piecemeal microautophagy of the nucleus"/>
    <property type="evidence" value="ECO:0007669"/>
    <property type="project" value="TreeGrafter"/>
</dbReference>
<keyword evidence="7" id="KW-0472">Membrane</keyword>
<feature type="region of interest" description="Disordered" evidence="11">
    <location>
        <begin position="460"/>
        <end position="523"/>
    </location>
</feature>
<organism evidence="13 14">
    <name type="scientific">Malassezia cuniculi</name>
    <dbReference type="NCBI Taxonomy" id="948313"/>
    <lineage>
        <taxon>Eukaryota</taxon>
        <taxon>Fungi</taxon>
        <taxon>Dikarya</taxon>
        <taxon>Basidiomycota</taxon>
        <taxon>Ustilaginomycotina</taxon>
        <taxon>Malasseziomycetes</taxon>
        <taxon>Malasseziales</taxon>
        <taxon>Malasseziaceae</taxon>
        <taxon>Malassezia</taxon>
    </lineage>
</organism>
<feature type="coiled-coil region" evidence="10">
    <location>
        <begin position="375"/>
        <end position="402"/>
    </location>
</feature>
<dbReference type="Gene3D" id="3.30.1520.10">
    <property type="entry name" value="Phox-like domain"/>
    <property type="match status" value="1"/>
</dbReference>
<accession>A0AAF0EUD2</accession>
<feature type="region of interest" description="Disordered" evidence="11">
    <location>
        <begin position="148"/>
        <end position="167"/>
    </location>
</feature>
<dbReference type="InterPro" id="IPR036871">
    <property type="entry name" value="PX_dom_sf"/>
</dbReference>
<dbReference type="SMART" id="SM00312">
    <property type="entry name" value="PX"/>
    <property type="match status" value="1"/>
</dbReference>
<feature type="compositionally biased region" description="Basic and acidic residues" evidence="11">
    <location>
        <begin position="507"/>
        <end position="523"/>
    </location>
</feature>
<evidence type="ECO:0000313" key="14">
    <source>
        <dbReference type="Proteomes" id="UP001219933"/>
    </source>
</evidence>
<evidence type="ECO:0000256" key="3">
    <source>
        <dbReference type="ARBA" id="ARBA00010883"/>
    </source>
</evidence>
<keyword evidence="10" id="KW-0175">Coiled coil</keyword>
<dbReference type="InterPro" id="IPR027267">
    <property type="entry name" value="AH/BAR_dom_sf"/>
</dbReference>
<evidence type="ECO:0000256" key="4">
    <source>
        <dbReference type="ARBA" id="ARBA00022448"/>
    </source>
</evidence>
<keyword evidence="14" id="KW-1185">Reference proteome</keyword>
<name>A0AAF0EUD2_9BASI</name>
<dbReference type="SUPFAM" id="SSF64268">
    <property type="entry name" value="PX domain"/>
    <property type="match status" value="1"/>
</dbReference>
<evidence type="ECO:0000256" key="10">
    <source>
        <dbReference type="SAM" id="Coils"/>
    </source>
</evidence>
<dbReference type="GO" id="GO:0015031">
    <property type="term" value="P:protein transport"/>
    <property type="evidence" value="ECO:0007669"/>
    <property type="project" value="TreeGrafter"/>
</dbReference>
<feature type="compositionally biased region" description="Low complexity" evidence="11">
    <location>
        <begin position="463"/>
        <end position="476"/>
    </location>
</feature>
<gene>
    <name evidence="13" type="primary">SNX4</name>
    <name evidence="13" type="ORF">MCUN1_001616</name>
</gene>
<dbReference type="GO" id="GO:0032456">
    <property type="term" value="P:endocytic recycling"/>
    <property type="evidence" value="ECO:0007669"/>
    <property type="project" value="TreeGrafter"/>
</dbReference>
<feature type="domain" description="PX" evidence="12">
    <location>
        <begin position="13"/>
        <end position="135"/>
    </location>
</feature>
<evidence type="ECO:0000256" key="7">
    <source>
        <dbReference type="ARBA" id="ARBA00023136"/>
    </source>
</evidence>
<sequence>MGDHPELKWLGSLRVSIVEPRKETTQDGTEGRAPAFVSYGIVAETTLPHFARSYMATRKRFRDFAFLHDALVRDFPMCVVPPLPDKHHIESLAGDRFADDFIQRRCSELQLFMERICRHPTLQRARILQLFLESSEWYIDMHAQRGHPIASASGAPEPDVPAPAESQSSLLESLSDSVMNAFSRVRKPDPAFVEMARDLEQREDTLSHLDRVVNRIRFHTADDSHSGQVVPLDDIVAMPVDTLDADMGSDYGDLATALEQLGVLESGMTSEFEKTAEALRSFGSAQRDNSLDAIQPVSSRLRSLLAYSAAHRSALRQRDLKQVDFEGLTDYLASMVTERDRLVTLGHGGGGNVRGPGIGGYLRSTVDRALGVDEEQARIERIQRLEARITELQNAVSTTYDSTRAFNTQLAQENTLFKWGLQRELKETLEKHVQGHVDMYARGADMFDALLKKLEEEDDGDESLSLAGSSGADAAGTRAYGGGGHEGGHHSSNNSSSNSSSSNMHSFEPDLDHSREWSAAEPT</sequence>
<evidence type="ECO:0000256" key="6">
    <source>
        <dbReference type="ARBA" id="ARBA00023121"/>
    </source>
</evidence>
<dbReference type="GO" id="GO:0061709">
    <property type="term" value="P:reticulophagy"/>
    <property type="evidence" value="ECO:0007669"/>
    <property type="project" value="TreeGrafter"/>
</dbReference>
<evidence type="ECO:0000256" key="11">
    <source>
        <dbReference type="SAM" id="MobiDB-lite"/>
    </source>
</evidence>
<feature type="compositionally biased region" description="Low complexity" evidence="11">
    <location>
        <begin position="490"/>
        <end position="506"/>
    </location>
</feature>
<evidence type="ECO:0000256" key="5">
    <source>
        <dbReference type="ARBA" id="ARBA00022490"/>
    </source>
</evidence>
<dbReference type="Proteomes" id="UP001219933">
    <property type="component" value="Chromosome 2"/>
</dbReference>
<comment type="subcellular location">
    <subcellularLocation>
        <location evidence="2">Cytoplasm</location>
    </subcellularLocation>
    <subcellularLocation>
        <location evidence="1">Endomembrane system</location>
        <topology evidence="1">Peripheral membrane protein</topology>
    </subcellularLocation>
</comment>
<reference evidence="13" key="1">
    <citation type="submission" date="2023-03" db="EMBL/GenBank/DDBJ databases">
        <title>Mating type loci evolution in Malassezia.</title>
        <authorList>
            <person name="Coelho M.A."/>
        </authorList>
    </citation>
    <scope>NUCLEOTIDE SEQUENCE</scope>
    <source>
        <strain evidence="13">CBS 11721</strain>
    </source>
</reference>
<evidence type="ECO:0000259" key="12">
    <source>
        <dbReference type="SMART" id="SM00312"/>
    </source>
</evidence>
<evidence type="ECO:0000256" key="1">
    <source>
        <dbReference type="ARBA" id="ARBA00004184"/>
    </source>
</evidence>
<dbReference type="Gene3D" id="1.20.1270.60">
    <property type="entry name" value="Arfaptin homology (AH) domain/BAR domain"/>
    <property type="match status" value="1"/>
</dbReference>
<keyword evidence="6" id="KW-0446">Lipid-binding</keyword>
<protein>
    <recommendedName>
        <fullName evidence="8">Sorting nexin-4</fullName>
    </recommendedName>
    <alternativeName>
        <fullName evidence="9">Autophagy-related protein 24</fullName>
    </alternativeName>
</protein>
<dbReference type="GO" id="GO:0005769">
    <property type="term" value="C:early endosome"/>
    <property type="evidence" value="ECO:0007669"/>
    <property type="project" value="TreeGrafter"/>
</dbReference>
<evidence type="ECO:0000313" key="13">
    <source>
        <dbReference type="EMBL" id="WFD34772.1"/>
    </source>
</evidence>
<dbReference type="GO" id="GO:0000422">
    <property type="term" value="P:autophagy of mitochondrion"/>
    <property type="evidence" value="ECO:0007669"/>
    <property type="project" value="TreeGrafter"/>
</dbReference>
<dbReference type="InterPro" id="IPR001683">
    <property type="entry name" value="PX_dom"/>
</dbReference>
<dbReference type="Pfam" id="PF00787">
    <property type="entry name" value="PX"/>
    <property type="match status" value="1"/>
</dbReference>
<comment type="similarity">
    <text evidence="3">Belongs to the sorting nexin family.</text>
</comment>
<dbReference type="GO" id="GO:0000407">
    <property type="term" value="C:phagophore assembly site"/>
    <property type="evidence" value="ECO:0007669"/>
    <property type="project" value="TreeGrafter"/>
</dbReference>